<evidence type="ECO:0000256" key="6">
    <source>
        <dbReference type="ARBA" id="ARBA00022737"/>
    </source>
</evidence>
<protein>
    <recommendedName>
        <fullName evidence="3">protein O-GlcNAc transferase</fullName>
        <ecNumber evidence="3">2.4.1.255</ecNumber>
    </recommendedName>
</protein>
<dbReference type="Gene3D" id="3.40.50.11380">
    <property type="match status" value="1"/>
</dbReference>
<dbReference type="PANTHER" id="PTHR44835">
    <property type="entry name" value="UDP-N-ACETYLGLUCOSAMINE--PEPTIDE N-ACETYLGLUCOSAMINYLTRANSFERASE SPINDLY-RELATED"/>
    <property type="match status" value="1"/>
</dbReference>
<keyword evidence="5" id="KW-0808">Transferase</keyword>
<dbReference type="SUPFAM" id="SSF48452">
    <property type="entry name" value="TPR-like"/>
    <property type="match status" value="1"/>
</dbReference>
<keyword evidence="6" id="KW-0677">Repeat</keyword>
<comment type="similarity">
    <text evidence="2">Belongs to the glycosyltransferase 41 family. O-GlcNAc transferase subfamily.</text>
</comment>
<dbReference type="EC" id="2.4.1.255" evidence="3"/>
<gene>
    <name evidence="10" type="ORF">H9646_05080</name>
</gene>
<feature type="repeat" description="TPR" evidence="8">
    <location>
        <begin position="48"/>
        <end position="81"/>
    </location>
</feature>
<comment type="caution">
    <text evidence="10">The sequence shown here is derived from an EMBL/GenBank/DDBJ whole genome shotgun (WGS) entry which is preliminary data.</text>
</comment>
<evidence type="ECO:0000313" key="11">
    <source>
        <dbReference type="Proteomes" id="UP000634919"/>
    </source>
</evidence>
<keyword evidence="7 8" id="KW-0802">TPR repeat</keyword>
<dbReference type="Gene3D" id="3.40.50.2000">
    <property type="entry name" value="Glycogen Phosphorylase B"/>
    <property type="match status" value="1"/>
</dbReference>
<evidence type="ECO:0000259" key="9">
    <source>
        <dbReference type="Pfam" id="PF13844"/>
    </source>
</evidence>
<dbReference type="PANTHER" id="PTHR44835:SF1">
    <property type="entry name" value="PROTEIN O-GLCNAC TRANSFERASE"/>
    <property type="match status" value="1"/>
</dbReference>
<dbReference type="InterPro" id="IPR011990">
    <property type="entry name" value="TPR-like_helical_dom_sf"/>
</dbReference>
<evidence type="ECO:0000313" key="10">
    <source>
        <dbReference type="EMBL" id="MBD7959845.1"/>
    </source>
</evidence>
<evidence type="ECO:0000256" key="4">
    <source>
        <dbReference type="ARBA" id="ARBA00022676"/>
    </source>
</evidence>
<reference evidence="10 11" key="1">
    <citation type="submission" date="2020-08" db="EMBL/GenBank/DDBJ databases">
        <title>A Genomic Blueprint of the Chicken Gut Microbiome.</title>
        <authorList>
            <person name="Gilroy R."/>
            <person name="Ravi A."/>
            <person name="Getino M."/>
            <person name="Pursley I."/>
            <person name="Horton D.L."/>
            <person name="Alikhan N.-F."/>
            <person name="Baker D."/>
            <person name="Gharbi K."/>
            <person name="Hall N."/>
            <person name="Watson M."/>
            <person name="Adriaenssens E.M."/>
            <person name="Foster-Nyarko E."/>
            <person name="Jarju S."/>
            <person name="Secka A."/>
            <person name="Antonio M."/>
            <person name="Oren A."/>
            <person name="Chaudhuri R."/>
            <person name="La Ragione R.M."/>
            <person name="Hildebrand F."/>
            <person name="Pallen M.J."/>
        </authorList>
    </citation>
    <scope>NUCLEOTIDE SEQUENCE [LARGE SCALE GENOMIC DNA]</scope>
    <source>
        <strain evidence="10 11">Sa2CVA6</strain>
    </source>
</reference>
<feature type="domain" description="O-GlcNAc transferase C-terminal" evidence="9">
    <location>
        <begin position="164"/>
        <end position="308"/>
    </location>
</feature>
<dbReference type="InterPro" id="IPR051939">
    <property type="entry name" value="Glycosyltr_41/O-GlcNAc_trsf"/>
</dbReference>
<proteinExistence type="inferred from homology"/>
<sequence length="548" mass="61054">MSAPIFSAAPVTLEQELHRINTTLVPQHQFLEALTQLMLLAKEHVADAQLWLLIGHVYTRMAHWTDAIAALETAIALNPQLHAANRLRALALFSMGQQQQACDLIDKVVKKSSESGDWMLRAYLHAHTSRDPMKALQMARDWGKRFADPLTRNAKPLKVADRNPRKRLKVGYVTADFREHSVAFFMQPVLEHHNPNDVEVHVYSNGPSDQVTTQMRALVPHWHEIQADSDETVCEKIRQDGIDVLVDLSGFTHGHRLGVFARRAAPVQVTWLGYMQTLGMKAMDYRLVDAGVAPPGHGGYYSEALFYLFCMSSYVPPAYAPLSAEPPMLRNGYPTLVSLNNSAKITDATLRIWARILQARPDARLIIVVKEENADAAQAHMQPRVQAAGMPLERVSVLQQQPLRNFMELGHIADVALDTSPISGGTTSLHTLWMGLPIVAMDAVRAVDASTARMLRGKLAPLGEVAKDAQSYIDAALSLMNSPQRLVQIRAQSRTCLKKSVLMDYGSRTKELEKAYRLMWLNYLHGHRKALSTETALSSLLADTETMS</sequence>
<evidence type="ECO:0000256" key="5">
    <source>
        <dbReference type="ARBA" id="ARBA00022679"/>
    </source>
</evidence>
<comment type="pathway">
    <text evidence="1">Protein modification; protein glycosylation.</text>
</comment>
<dbReference type="RefSeq" id="WP_191722236.1">
    <property type="nucleotide sequence ID" value="NZ_JACSQK010000002.1"/>
</dbReference>
<accession>A0ABR8S8P6</accession>
<dbReference type="InterPro" id="IPR019734">
    <property type="entry name" value="TPR_rpt"/>
</dbReference>
<keyword evidence="11" id="KW-1185">Reference proteome</keyword>
<evidence type="ECO:0000256" key="1">
    <source>
        <dbReference type="ARBA" id="ARBA00004922"/>
    </source>
</evidence>
<dbReference type="SUPFAM" id="SSF53756">
    <property type="entry name" value="UDP-Glycosyltransferase/glycogen phosphorylase"/>
    <property type="match status" value="1"/>
</dbReference>
<evidence type="ECO:0000256" key="3">
    <source>
        <dbReference type="ARBA" id="ARBA00011970"/>
    </source>
</evidence>
<name>A0ABR8S8P6_9BURK</name>
<evidence type="ECO:0000256" key="8">
    <source>
        <dbReference type="PROSITE-ProRule" id="PRU00339"/>
    </source>
</evidence>
<dbReference type="SMART" id="SM00028">
    <property type="entry name" value="TPR"/>
    <property type="match status" value="2"/>
</dbReference>
<dbReference type="EMBL" id="JACSQK010000002">
    <property type="protein sequence ID" value="MBD7959845.1"/>
    <property type="molecule type" value="Genomic_DNA"/>
</dbReference>
<evidence type="ECO:0000256" key="7">
    <source>
        <dbReference type="ARBA" id="ARBA00022803"/>
    </source>
</evidence>
<dbReference type="Pfam" id="PF13844">
    <property type="entry name" value="Glyco_transf_41"/>
    <property type="match status" value="2"/>
</dbReference>
<dbReference type="InterPro" id="IPR029489">
    <property type="entry name" value="OGT/SEC/SPY_C"/>
</dbReference>
<organism evidence="10 11">
    <name type="scientific">Comamonas avium</name>
    <dbReference type="NCBI Taxonomy" id="2762231"/>
    <lineage>
        <taxon>Bacteria</taxon>
        <taxon>Pseudomonadati</taxon>
        <taxon>Pseudomonadota</taxon>
        <taxon>Betaproteobacteria</taxon>
        <taxon>Burkholderiales</taxon>
        <taxon>Comamonadaceae</taxon>
        <taxon>Comamonas</taxon>
    </lineage>
</organism>
<dbReference type="PROSITE" id="PS50005">
    <property type="entry name" value="TPR"/>
    <property type="match status" value="1"/>
</dbReference>
<evidence type="ECO:0000256" key="2">
    <source>
        <dbReference type="ARBA" id="ARBA00005386"/>
    </source>
</evidence>
<feature type="domain" description="O-GlcNAc transferase C-terminal" evidence="9">
    <location>
        <begin position="339"/>
        <end position="509"/>
    </location>
</feature>
<dbReference type="Gene3D" id="1.25.40.10">
    <property type="entry name" value="Tetratricopeptide repeat domain"/>
    <property type="match status" value="1"/>
</dbReference>
<keyword evidence="4" id="KW-0328">Glycosyltransferase</keyword>
<dbReference type="Proteomes" id="UP000634919">
    <property type="component" value="Unassembled WGS sequence"/>
</dbReference>